<dbReference type="EMBL" id="LAVV01001665">
    <property type="protein sequence ID" value="KNZ63409.1"/>
    <property type="molecule type" value="Genomic_DNA"/>
</dbReference>
<organism evidence="2 3">
    <name type="scientific">Puccinia sorghi</name>
    <dbReference type="NCBI Taxonomy" id="27349"/>
    <lineage>
        <taxon>Eukaryota</taxon>
        <taxon>Fungi</taxon>
        <taxon>Dikarya</taxon>
        <taxon>Basidiomycota</taxon>
        <taxon>Pucciniomycotina</taxon>
        <taxon>Pucciniomycetes</taxon>
        <taxon>Pucciniales</taxon>
        <taxon>Pucciniaceae</taxon>
        <taxon>Puccinia</taxon>
    </lineage>
</organism>
<evidence type="ECO:0000256" key="1">
    <source>
        <dbReference type="SAM" id="MobiDB-lite"/>
    </source>
</evidence>
<reference evidence="2 3" key="1">
    <citation type="submission" date="2015-08" db="EMBL/GenBank/DDBJ databases">
        <title>Next Generation Sequencing and Analysis of the Genome of Puccinia sorghi L Schw, the Causal Agent of Maize Common Rust.</title>
        <authorList>
            <person name="Rochi L."/>
            <person name="Burguener G."/>
            <person name="Darino M."/>
            <person name="Turjanski A."/>
            <person name="Kreff E."/>
            <person name="Dieguez M.J."/>
            <person name="Sacco F."/>
        </authorList>
    </citation>
    <scope>NUCLEOTIDE SEQUENCE [LARGE SCALE GENOMIC DNA]</scope>
    <source>
        <strain evidence="2 3">RO10H11247</strain>
    </source>
</reference>
<proteinExistence type="predicted"/>
<accession>A0A0L6VRT6</accession>
<keyword evidence="3" id="KW-1185">Reference proteome</keyword>
<comment type="caution">
    <text evidence="2">The sequence shown here is derived from an EMBL/GenBank/DDBJ whole genome shotgun (WGS) entry which is preliminary data.</text>
</comment>
<gene>
    <name evidence="2" type="ORF">VP01_1149g2</name>
</gene>
<protein>
    <submittedName>
        <fullName evidence="2">Uncharacterized protein</fullName>
    </submittedName>
</protein>
<sequence>MFTVSFRVSVCKGRVLDTHWRRTLSNLLSRFFFPQRLASACYFSYFTLSPIINLLVSPIIMPVGQDPRLFYKSFLKYTLKEKLPVVIIHTKNNYHSGDFSLSYFNNDEECFLFVDSFFKKKQTHPLFVPPYQPISTHLESFSLHCFIDGFMHFTFLSMIEGLGRAMWVNKPMSRGGQSEAASQPKKNLQYLCPIADIHINPLILPLYHCWHCNSTFPSTCRPNLLGLTTQLPHSPASANGSQLLPCLPPPLLPATANRRPTHLSLSLPLPKGPSTTLPLLIASSSLPGLPASLPLPTGPSTKLTAPSVLGTTPSRPPSTLAASAKGGQNNPPLAACFQQLNTLPRPAYLPPTLSSATKGPLNQPAPCCLLREAHPSLSAAAKNKKKESLHVASYDDCLEPSSSSKHLIFFGKFDCSAASLEFSYATCYVINYTTGQCNFKYSKLTLQNIGEKNKTTMLAVSKSPPQKGRQCLYFSLIETLLLPRNYSLLTPFLQ</sequence>
<feature type="compositionally biased region" description="Low complexity" evidence="1">
    <location>
        <begin position="292"/>
        <end position="301"/>
    </location>
</feature>
<evidence type="ECO:0000313" key="2">
    <source>
        <dbReference type="EMBL" id="KNZ63409.1"/>
    </source>
</evidence>
<feature type="region of interest" description="Disordered" evidence="1">
    <location>
        <begin position="292"/>
        <end position="327"/>
    </location>
</feature>
<evidence type="ECO:0000313" key="3">
    <source>
        <dbReference type="Proteomes" id="UP000037035"/>
    </source>
</evidence>
<dbReference type="VEuPathDB" id="FungiDB:VP01_1149g2"/>
<name>A0A0L6VRT6_9BASI</name>
<dbReference type="Proteomes" id="UP000037035">
    <property type="component" value="Unassembled WGS sequence"/>
</dbReference>
<dbReference type="AlphaFoldDB" id="A0A0L6VRT6"/>